<dbReference type="AlphaFoldDB" id="A0A9W7CZH0"/>
<proteinExistence type="predicted"/>
<evidence type="ECO:0000313" key="1">
    <source>
        <dbReference type="EMBL" id="GMF48842.1"/>
    </source>
</evidence>
<accession>A0A9W7CZH0</accession>
<reference evidence="1" key="1">
    <citation type="submission" date="2023-04" db="EMBL/GenBank/DDBJ databases">
        <title>Phytophthora fragariaefolia NBRC 109709.</title>
        <authorList>
            <person name="Ichikawa N."/>
            <person name="Sato H."/>
            <person name="Tonouchi N."/>
        </authorList>
    </citation>
    <scope>NUCLEOTIDE SEQUENCE</scope>
    <source>
        <strain evidence="1">NBRC 109709</strain>
    </source>
</reference>
<organism evidence="1 2">
    <name type="scientific">Phytophthora fragariaefolia</name>
    <dbReference type="NCBI Taxonomy" id="1490495"/>
    <lineage>
        <taxon>Eukaryota</taxon>
        <taxon>Sar</taxon>
        <taxon>Stramenopiles</taxon>
        <taxon>Oomycota</taxon>
        <taxon>Peronosporomycetes</taxon>
        <taxon>Peronosporales</taxon>
        <taxon>Peronosporaceae</taxon>
        <taxon>Phytophthora</taxon>
    </lineage>
</organism>
<dbReference type="Proteomes" id="UP001165121">
    <property type="component" value="Unassembled WGS sequence"/>
</dbReference>
<dbReference type="EMBL" id="BSXT01002414">
    <property type="protein sequence ID" value="GMF48842.1"/>
    <property type="molecule type" value="Genomic_DNA"/>
</dbReference>
<keyword evidence="2" id="KW-1185">Reference proteome</keyword>
<protein>
    <submittedName>
        <fullName evidence="1">Unnamed protein product</fullName>
    </submittedName>
</protein>
<evidence type="ECO:0000313" key="2">
    <source>
        <dbReference type="Proteomes" id="UP001165121"/>
    </source>
</evidence>
<name>A0A9W7CZH0_9STRA</name>
<comment type="caution">
    <text evidence="1">The sequence shown here is derived from an EMBL/GenBank/DDBJ whole genome shotgun (WGS) entry which is preliminary data.</text>
</comment>
<gene>
    <name evidence="1" type="ORF">Pfra01_001905600</name>
</gene>
<dbReference type="OrthoDB" id="129434at2759"/>
<sequence>MLSDETRLAFPATVIPRDEWISAYEDRRHFVAADVTPWVLPEIPQLSVRGPTVEQLFQKFSEPAYSTFPPDEKTPSAQYGSPDLLTEANVRILYDAVPRGTLNAVVTPVSFDLVDWFETMVRQYAQFEDDYRQALWESTHAFPISSRLRKTSVFQRVGRRSETGSVTSGCPLEILLVVHVARNHRQQRRSGYLPRPLLSPFSACGAKRERGILA</sequence>